<dbReference type="InterPro" id="IPR036679">
    <property type="entry name" value="FlgN-like_sf"/>
</dbReference>
<dbReference type="SUPFAM" id="SSF140566">
    <property type="entry name" value="FlgN-like"/>
    <property type="match status" value="1"/>
</dbReference>
<keyword evidence="5" id="KW-0969">Cilium</keyword>
<evidence type="ECO:0000256" key="4">
    <source>
        <dbReference type="SAM" id="MobiDB-lite"/>
    </source>
</evidence>
<keyword evidence="5" id="KW-0966">Cell projection</keyword>
<comment type="similarity">
    <text evidence="2">Belongs to the FlgN family.</text>
</comment>
<comment type="caution">
    <text evidence="5">The sequence shown here is derived from an EMBL/GenBank/DDBJ whole genome shotgun (WGS) entry which is preliminary data.</text>
</comment>
<dbReference type="Pfam" id="PF05130">
    <property type="entry name" value="FlgN"/>
    <property type="match status" value="1"/>
</dbReference>
<keyword evidence="6" id="KW-1185">Reference proteome</keyword>
<keyword evidence="5" id="KW-0282">Flagellum</keyword>
<evidence type="ECO:0000256" key="3">
    <source>
        <dbReference type="ARBA" id="ARBA00022795"/>
    </source>
</evidence>
<evidence type="ECO:0000256" key="1">
    <source>
        <dbReference type="ARBA" id="ARBA00002397"/>
    </source>
</evidence>
<evidence type="ECO:0000256" key="2">
    <source>
        <dbReference type="ARBA" id="ARBA00007703"/>
    </source>
</evidence>
<dbReference type="InterPro" id="IPR007809">
    <property type="entry name" value="FlgN-like"/>
</dbReference>
<feature type="region of interest" description="Disordered" evidence="4">
    <location>
        <begin position="122"/>
        <end position="155"/>
    </location>
</feature>
<keyword evidence="3" id="KW-1005">Bacterial flagellum biogenesis</keyword>
<reference evidence="5 6" key="1">
    <citation type="submission" date="2019-11" db="EMBL/GenBank/DDBJ databases">
        <title>Type strains purchased from KCTC, JCM and DSMZ.</title>
        <authorList>
            <person name="Lu H."/>
        </authorList>
    </citation>
    <scope>NUCLEOTIDE SEQUENCE [LARGE SCALE GENOMIC DNA]</scope>
    <source>
        <strain evidence="5 6">KCTC 42409</strain>
    </source>
</reference>
<dbReference type="RefSeq" id="WP_155436914.1">
    <property type="nucleotide sequence ID" value="NZ_WNLA01000001.1"/>
</dbReference>
<evidence type="ECO:0000313" key="5">
    <source>
        <dbReference type="EMBL" id="MTW00482.1"/>
    </source>
</evidence>
<gene>
    <name evidence="5" type="ORF">GM668_00115</name>
</gene>
<protein>
    <submittedName>
        <fullName evidence="5">Flagellar protein FlgN</fullName>
    </submittedName>
</protein>
<organism evidence="5 6">
    <name type="scientific">Pseudoduganella ginsengisoli</name>
    <dbReference type="NCBI Taxonomy" id="1462440"/>
    <lineage>
        <taxon>Bacteria</taxon>
        <taxon>Pseudomonadati</taxon>
        <taxon>Pseudomonadota</taxon>
        <taxon>Betaproteobacteria</taxon>
        <taxon>Burkholderiales</taxon>
        <taxon>Oxalobacteraceae</taxon>
        <taxon>Telluria group</taxon>
        <taxon>Pseudoduganella</taxon>
    </lineage>
</organism>
<dbReference type="GO" id="GO:0044780">
    <property type="term" value="P:bacterial-type flagellum assembly"/>
    <property type="evidence" value="ECO:0007669"/>
    <property type="project" value="InterPro"/>
</dbReference>
<accession>A0A6L6PV02</accession>
<dbReference type="Proteomes" id="UP000484015">
    <property type="component" value="Unassembled WGS sequence"/>
</dbReference>
<proteinExistence type="inferred from homology"/>
<dbReference type="EMBL" id="WNLA01000001">
    <property type="protein sequence ID" value="MTW00482.1"/>
    <property type="molecule type" value="Genomic_DNA"/>
</dbReference>
<name>A0A6L6PV02_9BURK</name>
<sequence>MQTVSPMDSLREEQRVMTSLLEVLKQEQQCLISADIDALTALTPAKNALVNDMAVLASQRHSALGAAGYKPEEAGMEAWLAASGDAGAQAFWQQVLQQTREAKELNRINGSLINKHLHHTQGALQALRPQSPAPNMYGPTGQTTSTATRRGFVAG</sequence>
<dbReference type="Gene3D" id="1.20.58.300">
    <property type="entry name" value="FlgN-like"/>
    <property type="match status" value="1"/>
</dbReference>
<dbReference type="AlphaFoldDB" id="A0A6L6PV02"/>
<comment type="function">
    <text evidence="1">Required for the efficient initiation of filament assembly.</text>
</comment>
<evidence type="ECO:0000313" key="6">
    <source>
        <dbReference type="Proteomes" id="UP000484015"/>
    </source>
</evidence>
<dbReference type="OrthoDB" id="8561298at2"/>